<reference evidence="2" key="1">
    <citation type="submission" date="2020-07" db="EMBL/GenBank/DDBJ databases">
        <authorList>
            <person name="Lin J."/>
        </authorList>
    </citation>
    <scope>NUCLEOTIDE SEQUENCE</scope>
</reference>
<dbReference type="AlphaFoldDB" id="A0A6V7PXV7"/>
<feature type="region of interest" description="Disordered" evidence="1">
    <location>
        <begin position="191"/>
        <end position="231"/>
    </location>
</feature>
<evidence type="ECO:0000256" key="1">
    <source>
        <dbReference type="SAM" id="MobiDB-lite"/>
    </source>
</evidence>
<protein>
    <submittedName>
        <fullName evidence="2">Uncharacterized protein</fullName>
    </submittedName>
</protein>
<accession>A0A6V7PXV7</accession>
<evidence type="ECO:0000313" key="2">
    <source>
        <dbReference type="EMBL" id="CAD1835573.1"/>
    </source>
</evidence>
<name>A0A6V7PXV7_ANACO</name>
<gene>
    <name evidence="2" type="ORF">CB5_LOCUS18784</name>
</gene>
<sequence>MALVLPLPSHPPLDYTILKSFVDLDPPRFILGPSPTDEPSPADFSFSSDGLPLRKAIHLQSWYSSASTGKSLQTWPSVSEAYLAWLDRVEAVFEPLTPTFFDVAAIIGLRPHGVTISTSYNPDGVSNFEAHLDFNDLAYSKFIPRQFGFVQSILAPSKFFTANTADYRPPTKPIPTPLVLASEKRLIEAEQSIPPPPKRCKSVVKRPHFKQAEDTSSADVSKKRAEETPSALFQQELKKRLQLMSQNRILSPTIPSKLRYLNLINCLH</sequence>
<feature type="compositionally biased region" description="Basic residues" evidence="1">
    <location>
        <begin position="198"/>
        <end position="209"/>
    </location>
</feature>
<dbReference type="EMBL" id="LR862153">
    <property type="protein sequence ID" value="CAD1835573.1"/>
    <property type="molecule type" value="Genomic_DNA"/>
</dbReference>
<proteinExistence type="predicted"/>
<organism evidence="2">
    <name type="scientific">Ananas comosus var. bracteatus</name>
    <name type="common">red pineapple</name>
    <dbReference type="NCBI Taxonomy" id="296719"/>
    <lineage>
        <taxon>Eukaryota</taxon>
        <taxon>Viridiplantae</taxon>
        <taxon>Streptophyta</taxon>
        <taxon>Embryophyta</taxon>
        <taxon>Tracheophyta</taxon>
        <taxon>Spermatophyta</taxon>
        <taxon>Magnoliopsida</taxon>
        <taxon>Liliopsida</taxon>
        <taxon>Poales</taxon>
        <taxon>Bromeliaceae</taxon>
        <taxon>Bromelioideae</taxon>
        <taxon>Ananas</taxon>
    </lineage>
</organism>